<reference evidence="3" key="1">
    <citation type="submission" date="2023-10" db="EMBL/GenBank/DDBJ databases">
        <title>Genome assembly of Pristionchus species.</title>
        <authorList>
            <person name="Yoshida K."/>
            <person name="Sommer R.J."/>
        </authorList>
    </citation>
    <scope>NUCLEOTIDE SEQUENCE</scope>
    <source>
        <strain evidence="3">RS5133</strain>
    </source>
</reference>
<name>A0AAV5V7J7_9BILA</name>
<dbReference type="Proteomes" id="UP001432322">
    <property type="component" value="Unassembled WGS sequence"/>
</dbReference>
<proteinExistence type="predicted"/>
<feature type="non-terminal residue" evidence="3">
    <location>
        <position position="1"/>
    </location>
</feature>
<dbReference type="AlphaFoldDB" id="A0AAV5V7J7"/>
<organism evidence="3 4">
    <name type="scientific">Pristionchus fissidentatus</name>
    <dbReference type="NCBI Taxonomy" id="1538716"/>
    <lineage>
        <taxon>Eukaryota</taxon>
        <taxon>Metazoa</taxon>
        <taxon>Ecdysozoa</taxon>
        <taxon>Nematoda</taxon>
        <taxon>Chromadorea</taxon>
        <taxon>Rhabditida</taxon>
        <taxon>Rhabditina</taxon>
        <taxon>Diplogasteromorpha</taxon>
        <taxon>Diplogasteroidea</taxon>
        <taxon>Neodiplogasteridae</taxon>
        <taxon>Pristionchus</taxon>
    </lineage>
</organism>
<evidence type="ECO:0000313" key="3">
    <source>
        <dbReference type="EMBL" id="GMT14676.1"/>
    </source>
</evidence>
<feature type="compositionally biased region" description="Basic and acidic residues" evidence="1">
    <location>
        <begin position="92"/>
        <end position="106"/>
    </location>
</feature>
<protein>
    <submittedName>
        <fullName evidence="3">Uncharacterized protein</fullName>
    </submittedName>
</protein>
<sequence>FNLIMSPLLSLLLLFPLSVISIIPPLIDQEDAFKDAATFPEFSPGSQQQNFVPAASQTAELNVPEFPAAPRTSNKMRGGPHNGPPGFMPPKAVEKKMRDELTKDVDENSQGSSHLGFVTRKGRARVLGISRRRPDFATRRQL</sequence>
<gene>
    <name evidence="3" type="ORF">PFISCL1PPCAC_5973</name>
</gene>
<keyword evidence="2" id="KW-0732">Signal</keyword>
<keyword evidence="4" id="KW-1185">Reference proteome</keyword>
<feature type="signal peptide" evidence="2">
    <location>
        <begin position="1"/>
        <end position="21"/>
    </location>
</feature>
<evidence type="ECO:0000313" key="4">
    <source>
        <dbReference type="Proteomes" id="UP001432322"/>
    </source>
</evidence>
<feature type="region of interest" description="Disordered" evidence="1">
    <location>
        <begin position="67"/>
        <end position="119"/>
    </location>
</feature>
<evidence type="ECO:0000256" key="1">
    <source>
        <dbReference type="SAM" id="MobiDB-lite"/>
    </source>
</evidence>
<feature type="chain" id="PRO_5043450670" evidence="2">
    <location>
        <begin position="22"/>
        <end position="142"/>
    </location>
</feature>
<accession>A0AAV5V7J7</accession>
<comment type="caution">
    <text evidence="3">The sequence shown here is derived from an EMBL/GenBank/DDBJ whole genome shotgun (WGS) entry which is preliminary data.</text>
</comment>
<evidence type="ECO:0000256" key="2">
    <source>
        <dbReference type="SAM" id="SignalP"/>
    </source>
</evidence>
<dbReference type="EMBL" id="BTSY01000002">
    <property type="protein sequence ID" value="GMT14676.1"/>
    <property type="molecule type" value="Genomic_DNA"/>
</dbReference>